<organism evidence="3 4">
    <name type="scientific">Halocalculus aciditolerans</name>
    <dbReference type="NCBI Taxonomy" id="1383812"/>
    <lineage>
        <taxon>Archaea</taxon>
        <taxon>Methanobacteriati</taxon>
        <taxon>Methanobacteriota</taxon>
        <taxon>Stenosarchaea group</taxon>
        <taxon>Halobacteria</taxon>
        <taxon>Halobacteriales</taxon>
        <taxon>Halobacteriaceae</taxon>
        <taxon>Halocalculus</taxon>
    </lineage>
</organism>
<reference evidence="3" key="2">
    <citation type="submission" date="2020-09" db="EMBL/GenBank/DDBJ databases">
        <authorList>
            <person name="Sun Q."/>
            <person name="Ohkuma M."/>
        </authorList>
    </citation>
    <scope>NUCLEOTIDE SEQUENCE</scope>
    <source>
        <strain evidence="3">JCM 19596</strain>
    </source>
</reference>
<dbReference type="Gene3D" id="3.40.50.620">
    <property type="entry name" value="HUPs"/>
    <property type="match status" value="1"/>
</dbReference>
<name>A0A830F6R4_9EURY</name>
<dbReference type="Pfam" id="PF00582">
    <property type="entry name" value="Usp"/>
    <property type="match status" value="1"/>
</dbReference>
<comment type="similarity">
    <text evidence="1">Belongs to the universal stress protein A family.</text>
</comment>
<feature type="domain" description="UspA" evidence="2">
    <location>
        <begin position="1"/>
        <end position="138"/>
    </location>
</feature>
<dbReference type="SUPFAM" id="SSF52402">
    <property type="entry name" value="Adenine nucleotide alpha hydrolases-like"/>
    <property type="match status" value="1"/>
</dbReference>
<keyword evidence="4" id="KW-1185">Reference proteome</keyword>
<dbReference type="InterPro" id="IPR006016">
    <property type="entry name" value="UspA"/>
</dbReference>
<dbReference type="PRINTS" id="PR01438">
    <property type="entry name" value="UNVRSLSTRESS"/>
</dbReference>
<reference evidence="3" key="1">
    <citation type="journal article" date="2014" name="Int. J. Syst. Evol. Microbiol.">
        <title>Complete genome sequence of Corynebacterium casei LMG S-19264T (=DSM 44701T), isolated from a smear-ripened cheese.</title>
        <authorList>
            <consortium name="US DOE Joint Genome Institute (JGI-PGF)"/>
            <person name="Walter F."/>
            <person name="Albersmeier A."/>
            <person name="Kalinowski J."/>
            <person name="Ruckert C."/>
        </authorList>
    </citation>
    <scope>NUCLEOTIDE SEQUENCE</scope>
    <source>
        <strain evidence="3">JCM 19596</strain>
    </source>
</reference>
<sequence>MYDSVLVPTDGSAVADQAVEHAMHIAKQNDAELHVVHVVDPDAIPVSANAGRVEDELTDAGERILEDVRDRAVGKGLYVETELLLGTPHVEILDYVDDHEIDLVVMGTHGRGGVSRLLLGSTTERVVRSARVPVLTVHLDEEPGEQ</sequence>
<dbReference type="EMBL" id="BMPG01000002">
    <property type="protein sequence ID" value="GGL59998.1"/>
    <property type="molecule type" value="Genomic_DNA"/>
</dbReference>
<dbReference type="Proteomes" id="UP000607197">
    <property type="component" value="Unassembled WGS sequence"/>
</dbReference>
<proteinExistence type="inferred from homology"/>
<protein>
    <submittedName>
        <fullName evidence="3">Universal stress protein UspA</fullName>
    </submittedName>
</protein>
<dbReference type="PANTHER" id="PTHR46268">
    <property type="entry name" value="STRESS RESPONSE PROTEIN NHAX"/>
    <property type="match status" value="1"/>
</dbReference>
<comment type="caution">
    <text evidence="3">The sequence shown here is derived from an EMBL/GenBank/DDBJ whole genome shotgun (WGS) entry which is preliminary data.</text>
</comment>
<evidence type="ECO:0000259" key="2">
    <source>
        <dbReference type="Pfam" id="PF00582"/>
    </source>
</evidence>
<evidence type="ECO:0000256" key="1">
    <source>
        <dbReference type="ARBA" id="ARBA00008791"/>
    </source>
</evidence>
<dbReference type="OrthoDB" id="105697at2157"/>
<evidence type="ECO:0000313" key="4">
    <source>
        <dbReference type="Proteomes" id="UP000607197"/>
    </source>
</evidence>
<dbReference type="InterPro" id="IPR006015">
    <property type="entry name" value="Universal_stress_UspA"/>
</dbReference>
<gene>
    <name evidence="3" type="ORF">GCM10009039_17820</name>
</gene>
<dbReference type="AlphaFoldDB" id="A0A830F6R4"/>
<dbReference type="InterPro" id="IPR014729">
    <property type="entry name" value="Rossmann-like_a/b/a_fold"/>
</dbReference>
<accession>A0A830F6R4</accession>
<evidence type="ECO:0000313" key="3">
    <source>
        <dbReference type="EMBL" id="GGL59998.1"/>
    </source>
</evidence>
<dbReference type="PANTHER" id="PTHR46268:SF6">
    <property type="entry name" value="UNIVERSAL STRESS PROTEIN UP12"/>
    <property type="match status" value="1"/>
</dbReference>
<dbReference type="RefSeq" id="WP_188978077.1">
    <property type="nucleotide sequence ID" value="NZ_BMPG01000002.1"/>
</dbReference>
<dbReference type="PIRSF" id="PIRSF006276">
    <property type="entry name" value="UspA"/>
    <property type="match status" value="1"/>
</dbReference>
<dbReference type="CDD" id="cd00293">
    <property type="entry name" value="USP-like"/>
    <property type="match status" value="1"/>
</dbReference>